<dbReference type="SUPFAM" id="SSF51735">
    <property type="entry name" value="NAD(P)-binding Rossmann-fold domains"/>
    <property type="match status" value="1"/>
</dbReference>
<accession>A0A0X8P4I4</accession>
<name>A0A0X8P4I4_ALCXX</name>
<dbReference type="PANTHER" id="PTHR48075:SF1">
    <property type="entry name" value="LAMBDA-CRYSTALLIN HOMOLOG"/>
    <property type="match status" value="1"/>
</dbReference>
<evidence type="ECO:0000259" key="3">
    <source>
        <dbReference type="Pfam" id="PF00725"/>
    </source>
</evidence>
<evidence type="ECO:0000256" key="2">
    <source>
        <dbReference type="ARBA" id="ARBA00023002"/>
    </source>
</evidence>
<dbReference type="GO" id="GO:0070403">
    <property type="term" value="F:NAD+ binding"/>
    <property type="evidence" value="ECO:0007669"/>
    <property type="project" value="InterPro"/>
</dbReference>
<dbReference type="InterPro" id="IPR008927">
    <property type="entry name" value="6-PGluconate_DH-like_C_sf"/>
</dbReference>
<evidence type="ECO:0000313" key="6">
    <source>
        <dbReference type="Proteomes" id="UP000060602"/>
    </source>
</evidence>
<evidence type="ECO:0000256" key="1">
    <source>
        <dbReference type="ARBA" id="ARBA00009463"/>
    </source>
</evidence>
<dbReference type="Gene3D" id="1.10.1040.10">
    <property type="entry name" value="N-(1-d-carboxylethyl)-l-norvaline Dehydrogenase, domain 2"/>
    <property type="match status" value="1"/>
</dbReference>
<feature type="domain" description="3-hydroxyacyl-CoA dehydrogenase C-terminal" evidence="3">
    <location>
        <begin position="190"/>
        <end position="277"/>
    </location>
</feature>
<dbReference type="GO" id="GO:0006631">
    <property type="term" value="P:fatty acid metabolic process"/>
    <property type="evidence" value="ECO:0007669"/>
    <property type="project" value="InterPro"/>
</dbReference>
<keyword evidence="2" id="KW-0560">Oxidoreductase</keyword>
<dbReference type="SUPFAM" id="SSF48179">
    <property type="entry name" value="6-phosphogluconate dehydrogenase C-terminal domain-like"/>
    <property type="match status" value="1"/>
</dbReference>
<reference evidence="6" key="1">
    <citation type="submission" date="2015-12" db="EMBL/GenBank/DDBJ databases">
        <title>FDA dAtabase for Regulatory Grade micrObial Sequences (FDA-ARGOS): Supporting development and validation of Infectious Disease Dx tests.</title>
        <authorList>
            <person name="Case J."/>
            <person name="Tallon L."/>
            <person name="Sadzewicz L."/>
            <person name="Sengamalay N."/>
            <person name="Ott S."/>
            <person name="Godinez A."/>
            <person name="Nagaraj S."/>
            <person name="Nadendla S."/>
            <person name="Sichtig H."/>
        </authorList>
    </citation>
    <scope>NUCLEOTIDE SEQUENCE [LARGE SCALE GENOMIC DNA]</scope>
    <source>
        <strain evidence="6">FDAARGOS_147</strain>
    </source>
</reference>
<dbReference type="GO" id="GO:0050104">
    <property type="term" value="F:L-gulonate 3-dehydrogenase activity"/>
    <property type="evidence" value="ECO:0007669"/>
    <property type="project" value="TreeGrafter"/>
</dbReference>
<dbReference type="Gene3D" id="3.40.50.720">
    <property type="entry name" value="NAD(P)-binding Rossmann-like Domain"/>
    <property type="match status" value="1"/>
</dbReference>
<gene>
    <name evidence="5" type="ORF">AL504_28550</name>
</gene>
<dbReference type="PROSITE" id="PS00067">
    <property type="entry name" value="3HCDH"/>
    <property type="match status" value="1"/>
</dbReference>
<proteinExistence type="inferred from homology"/>
<dbReference type="InterPro" id="IPR006180">
    <property type="entry name" value="3-OHacyl-CoA_DH_CS"/>
</dbReference>
<dbReference type="InterPro" id="IPR013328">
    <property type="entry name" value="6PGD_dom2"/>
</dbReference>
<comment type="similarity">
    <text evidence="1">Belongs to the 3-hydroxyacyl-CoA dehydrogenase family.</text>
</comment>
<dbReference type="NCBIfam" id="NF004783">
    <property type="entry name" value="PRK06129.1"/>
    <property type="match status" value="1"/>
</dbReference>
<evidence type="ECO:0000313" key="5">
    <source>
        <dbReference type="EMBL" id="AMG39604.1"/>
    </source>
</evidence>
<dbReference type="Pfam" id="PF02737">
    <property type="entry name" value="3HCDH_N"/>
    <property type="match status" value="1"/>
</dbReference>
<dbReference type="RefSeq" id="WP_061073933.1">
    <property type="nucleotide sequence ID" value="NZ_CP014060.2"/>
</dbReference>
<organism evidence="5 6">
    <name type="scientific">Alcaligenes xylosoxydans xylosoxydans</name>
    <name type="common">Achromobacter xylosoxidans</name>
    <dbReference type="NCBI Taxonomy" id="85698"/>
    <lineage>
        <taxon>Bacteria</taxon>
        <taxon>Pseudomonadati</taxon>
        <taxon>Pseudomonadota</taxon>
        <taxon>Betaproteobacteria</taxon>
        <taxon>Burkholderiales</taxon>
        <taxon>Alcaligenaceae</taxon>
        <taxon>Achromobacter</taxon>
    </lineage>
</organism>
<dbReference type="PANTHER" id="PTHR48075">
    <property type="entry name" value="3-HYDROXYACYL-COA DEHYDROGENASE FAMILY PROTEIN"/>
    <property type="match status" value="1"/>
</dbReference>
<dbReference type="EMBL" id="CP014060">
    <property type="protein sequence ID" value="AMG39604.1"/>
    <property type="molecule type" value="Genomic_DNA"/>
</dbReference>
<dbReference type="Proteomes" id="UP000060602">
    <property type="component" value="Chromosome"/>
</dbReference>
<feature type="domain" description="3-hydroxyacyl-CoA dehydrogenase NAD binding" evidence="4">
    <location>
        <begin position="10"/>
        <end position="186"/>
    </location>
</feature>
<dbReference type="InterPro" id="IPR006108">
    <property type="entry name" value="3HC_DH_C"/>
</dbReference>
<dbReference type="InterPro" id="IPR036291">
    <property type="entry name" value="NAD(P)-bd_dom_sf"/>
</dbReference>
<dbReference type="AlphaFoldDB" id="A0A0X8P4I4"/>
<sequence length="320" mass="34816">MAADPRRRRAAIIGTGLIGQAWAIVFARQGWQVRLYDVNAAMLAEAGALIRRQLDELQAHGLLRDAAAAAARIEVAASLPEALAGARYIQENSPERLDLKRELFAQLDAAAEPDAIIGSSTSSIPASEFTEGLPGRQRCLVAHPVNPPYLIPVVELCPAPWTSEAAMRAARDIMLDIGQKPVTMRREIEGFILNRLQGALLHEAFRLAAAGIASAEDIDTTVKDGLGLRWSFMGPFETIDLNAPGGIADYCARYGGLYQSIGATQGQAVPWDGALVEALAAERRGLLPADDLTARRYWRDEQLMRLMRHKQQQDNGDENG</sequence>
<dbReference type="InterPro" id="IPR006176">
    <property type="entry name" value="3-OHacyl-CoA_DH_NAD-bd"/>
</dbReference>
<protein>
    <submittedName>
        <fullName evidence="5">3-hydroxyacyl-CoA dehydrogenase</fullName>
    </submittedName>
</protein>
<evidence type="ECO:0000259" key="4">
    <source>
        <dbReference type="Pfam" id="PF02737"/>
    </source>
</evidence>
<dbReference type="Pfam" id="PF00725">
    <property type="entry name" value="3HCDH"/>
    <property type="match status" value="1"/>
</dbReference>